<evidence type="ECO:0000313" key="1">
    <source>
        <dbReference type="EMBL" id="MBP2001249.1"/>
    </source>
</evidence>
<dbReference type="EMBL" id="JAGGLD010000003">
    <property type="protein sequence ID" value="MBP2001249.1"/>
    <property type="molecule type" value="Genomic_DNA"/>
</dbReference>
<dbReference type="RefSeq" id="WP_209862222.1">
    <property type="nucleotide sequence ID" value="NZ_JAGGLD010000003.1"/>
</dbReference>
<organism evidence="1 2">
    <name type="scientific">Paenibacillus shirakamiensis</name>
    <dbReference type="NCBI Taxonomy" id="1265935"/>
    <lineage>
        <taxon>Bacteria</taxon>
        <taxon>Bacillati</taxon>
        <taxon>Bacillota</taxon>
        <taxon>Bacilli</taxon>
        <taxon>Bacillales</taxon>
        <taxon>Paenibacillaceae</taxon>
        <taxon>Paenibacillus</taxon>
    </lineage>
</organism>
<accession>A0ABS4JHP7</accession>
<comment type="caution">
    <text evidence="1">The sequence shown here is derived from an EMBL/GenBank/DDBJ whole genome shotgun (WGS) entry which is preliminary data.</text>
</comment>
<name>A0ABS4JHP7_9BACL</name>
<proteinExistence type="predicted"/>
<keyword evidence="2" id="KW-1185">Reference proteome</keyword>
<reference evidence="1 2" key="1">
    <citation type="submission" date="2021-03" db="EMBL/GenBank/DDBJ databases">
        <title>Genomic Encyclopedia of Type Strains, Phase IV (KMG-IV): sequencing the most valuable type-strain genomes for metagenomic binning, comparative biology and taxonomic classification.</title>
        <authorList>
            <person name="Goeker M."/>
        </authorList>
    </citation>
    <scope>NUCLEOTIDE SEQUENCE [LARGE SCALE GENOMIC DNA]</scope>
    <source>
        <strain evidence="1 2">DSM 26806</strain>
    </source>
</reference>
<gene>
    <name evidence="1" type="ORF">J2Z69_002292</name>
</gene>
<dbReference type="Proteomes" id="UP001519288">
    <property type="component" value="Unassembled WGS sequence"/>
</dbReference>
<evidence type="ECO:0000313" key="2">
    <source>
        <dbReference type="Proteomes" id="UP001519288"/>
    </source>
</evidence>
<dbReference type="InterPro" id="IPR024562">
    <property type="entry name" value="YqhG"/>
</dbReference>
<sequence length="342" mass="39970">MTMTPQEIHDYVLTYLESTNCTLLDRSAHHITVKLSEEADKELTGRPYYWGFIERTQTEPETMSFLFVFDPERYDEAQLLKTRVPNTDTRLTQFAQPEGNTLAPAPTPAEGQEDTILGRYFGIVRPLPTPGPGRIQREHIYFGSPKLRQIFAAARRGSSAVYVFEDPGQRQRSTLFPAAYEPWLGACFKVEFACDMKREELHFYGISLVSGRIDEHFQDRLNAIQLQTRLPENVHMEPTQYPPSECRDALERCLEDKIRQLDSSWANSAKERLQEELARIDGYYQDLLLEPEEDKRLAVHAQYEARKQEIRWQYEPRIRVSVINCGIFHLRSDEWGRTERYR</sequence>
<dbReference type="Pfam" id="PF11079">
    <property type="entry name" value="YqhG"/>
    <property type="match status" value="2"/>
</dbReference>
<protein>
    <submittedName>
        <fullName evidence="1">Uncharacterized protein</fullName>
    </submittedName>
</protein>